<gene>
    <name evidence="1" type="ORF">NYG90_04245</name>
</gene>
<reference evidence="1 2" key="1">
    <citation type="journal article" date="2023" name="Microorganisms">
        <title>Isolation and Genomic Characteristics of Cat-Borne Campylobacter felis sp. nov. and Sheep-Borne Campylobacter ovis sp. nov.</title>
        <authorList>
            <person name="Wang H."/>
            <person name="Li Y."/>
            <person name="Gu Y."/>
            <person name="Zhou G."/>
            <person name="Chen X."/>
            <person name="Zhang X."/>
            <person name="Shao Z."/>
            <person name="Zhang J."/>
            <person name="Zhang M."/>
        </authorList>
    </citation>
    <scope>NUCLEOTIDE SEQUENCE [LARGE SCALE GENOMIC DNA]</scope>
    <source>
        <strain evidence="1 2">XJK30-2</strain>
    </source>
</reference>
<evidence type="ECO:0000313" key="1">
    <source>
        <dbReference type="EMBL" id="MDL0081888.1"/>
    </source>
</evidence>
<organism evidence="1 2">
    <name type="scientific">Helicobacter zhangjianzhongii</name>
    <dbReference type="NCBI Taxonomy" id="2974574"/>
    <lineage>
        <taxon>Bacteria</taxon>
        <taxon>Pseudomonadati</taxon>
        <taxon>Campylobacterota</taxon>
        <taxon>Epsilonproteobacteria</taxon>
        <taxon>Campylobacterales</taxon>
        <taxon>Helicobacteraceae</taxon>
        <taxon>Helicobacter</taxon>
    </lineage>
</organism>
<name>A0ACC6FRI8_9HELI</name>
<evidence type="ECO:0000313" key="2">
    <source>
        <dbReference type="Proteomes" id="UP001173802"/>
    </source>
</evidence>
<protein>
    <submittedName>
        <fullName evidence="1">MFS transporter</fullName>
    </submittedName>
</protein>
<proteinExistence type="predicted"/>
<keyword evidence="2" id="KW-1185">Reference proteome</keyword>
<dbReference type="EMBL" id="JANURN010000003">
    <property type="protein sequence ID" value="MDL0081888.1"/>
    <property type="molecule type" value="Genomic_DNA"/>
</dbReference>
<dbReference type="Proteomes" id="UP001173802">
    <property type="component" value="Unassembled WGS sequence"/>
</dbReference>
<comment type="caution">
    <text evidence="1">The sequence shown here is derived from an EMBL/GenBank/DDBJ whole genome shotgun (WGS) entry which is preliminary data.</text>
</comment>
<accession>A0ACC6FRI8</accession>
<sequence>MFSYTTYINAAYFNASLKFYGDIMTSQNPSLVTRLAIFAIASTTVLGPTIIAPSLPELEAHFASTPHADMLSKLILTLPALSIMIFSPLAGFVYAAYKRLPVIFAALLLWSVAGASGFMLDNLYALLVSRFFLGVATAFLATGVGVLIGDYYKGRAREKVLSTQNFAMAIGGAIFLVGGGVLAEISWRFPFLAYLGGIFILLYVKFALFEPRAIPQAPKVSHDSFVQRLRAMGAWLYKFAPVYFLGFFAMMMFNVVPTQIPFFISHILEKPNSQIGISMASTSLAMAFFSLMYNRVRAFLSIKHIASAALMLIGTGLFIIGFFHNYISLLFALMCIGAGLGLMLINNSSWLYMLASDSERPKAYGFLASFLFMGQFCSPFLTQPVVKAFGLIEMFVIMGFVLYGLAAVFFFYKGASLRS</sequence>